<evidence type="ECO:0000256" key="4">
    <source>
        <dbReference type="ARBA" id="ARBA00022490"/>
    </source>
</evidence>
<gene>
    <name evidence="13" type="ORF">CDV28_10112</name>
</gene>
<comment type="subcellular location">
    <subcellularLocation>
        <location evidence="1">Cytoplasm</location>
    </subcellularLocation>
</comment>
<dbReference type="SUPFAM" id="SSF55821">
    <property type="entry name" value="YrdC/RibB"/>
    <property type="match status" value="1"/>
</dbReference>
<dbReference type="EC" id="2.7.7.87" evidence="3"/>
<dbReference type="GO" id="GO:0006450">
    <property type="term" value="P:regulation of translational fidelity"/>
    <property type="evidence" value="ECO:0007669"/>
    <property type="project" value="TreeGrafter"/>
</dbReference>
<evidence type="ECO:0000256" key="5">
    <source>
        <dbReference type="ARBA" id="ARBA00022679"/>
    </source>
</evidence>
<evidence type="ECO:0000256" key="10">
    <source>
        <dbReference type="ARBA" id="ARBA00029774"/>
    </source>
</evidence>
<dbReference type="Proteomes" id="UP000316238">
    <property type="component" value="Unassembled WGS sequence"/>
</dbReference>
<dbReference type="Pfam" id="PF01300">
    <property type="entry name" value="Sua5_yciO_yrdC"/>
    <property type="match status" value="1"/>
</dbReference>
<dbReference type="PANTHER" id="PTHR17490">
    <property type="entry name" value="SUA5"/>
    <property type="match status" value="1"/>
</dbReference>
<dbReference type="GO" id="GO:0005524">
    <property type="term" value="F:ATP binding"/>
    <property type="evidence" value="ECO:0007669"/>
    <property type="project" value="UniProtKB-KW"/>
</dbReference>
<evidence type="ECO:0000256" key="8">
    <source>
        <dbReference type="ARBA" id="ARBA00022741"/>
    </source>
</evidence>
<dbReference type="GO" id="GO:0000049">
    <property type="term" value="F:tRNA binding"/>
    <property type="evidence" value="ECO:0007669"/>
    <property type="project" value="TreeGrafter"/>
</dbReference>
<evidence type="ECO:0000313" key="13">
    <source>
        <dbReference type="EMBL" id="TAA76118.1"/>
    </source>
</evidence>
<sequence length="218" mass="23585">MIVPASDAVFQEAARLLKQGGLIAFPTETYYGLGVDPFNSEALRRLFAVKRRAENKPVLVLVKDQEQVSLLAENVPTELQHLMNRFWPGPLTLVCPARAELPKLLTGGTNTVGIRQSPDATARLLLAAFGRPITATSANRSGEMAAVTAAEVEVAFNSEIDLIIDGGRTPGGAGSSLVGYGEQGLRCVREGRISFAKILRLLATKESRKQEKTFFSFL</sequence>
<dbReference type="GO" id="GO:0061710">
    <property type="term" value="F:L-threonylcarbamoyladenylate synthase"/>
    <property type="evidence" value="ECO:0007669"/>
    <property type="project" value="UniProtKB-EC"/>
</dbReference>
<comment type="similarity">
    <text evidence="2">Belongs to the SUA5 family.</text>
</comment>
<proteinExistence type="inferred from homology"/>
<dbReference type="Gene3D" id="3.90.870.10">
    <property type="entry name" value="DHBP synthase"/>
    <property type="match status" value="1"/>
</dbReference>
<dbReference type="PANTHER" id="PTHR17490:SF16">
    <property type="entry name" value="THREONYLCARBAMOYL-AMP SYNTHASE"/>
    <property type="match status" value="1"/>
</dbReference>
<reference evidence="13" key="1">
    <citation type="submission" date="2017-07" db="EMBL/GenBank/DDBJ databases">
        <title>The cable genome - Insights into the physiology and evolution of filamentous bacteria capable of sulfide oxidation via long distance electron transfer.</title>
        <authorList>
            <person name="Thorup C."/>
            <person name="Bjerg J.T."/>
            <person name="Schreiber L."/>
            <person name="Nielsen L.P."/>
            <person name="Kjeldsen K.U."/>
            <person name="Boesen T."/>
            <person name="Boggild A."/>
            <person name="Meysman F."/>
            <person name="Geelhoed J."/>
            <person name="Schramm A."/>
        </authorList>
    </citation>
    <scope>NUCLEOTIDE SEQUENCE [LARGE SCALE GENOMIC DNA]</scope>
    <source>
        <strain evidence="13">GS</strain>
    </source>
</reference>
<keyword evidence="14" id="KW-1185">Reference proteome</keyword>
<keyword evidence="6" id="KW-0819">tRNA processing</keyword>
<dbReference type="EMBL" id="NQJD01000001">
    <property type="protein sequence ID" value="TAA76118.1"/>
    <property type="molecule type" value="Genomic_DNA"/>
</dbReference>
<feature type="domain" description="YrdC-like" evidence="12">
    <location>
        <begin position="7"/>
        <end position="193"/>
    </location>
</feature>
<keyword evidence="9" id="KW-0067">ATP-binding</keyword>
<keyword evidence="7 13" id="KW-0548">Nucleotidyltransferase</keyword>
<evidence type="ECO:0000256" key="1">
    <source>
        <dbReference type="ARBA" id="ARBA00004496"/>
    </source>
</evidence>
<evidence type="ECO:0000313" key="14">
    <source>
        <dbReference type="Proteomes" id="UP000316238"/>
    </source>
</evidence>
<keyword evidence="5 13" id="KW-0808">Transferase</keyword>
<organism evidence="13 14">
    <name type="scientific">Candidatus Electronema aureum</name>
    <dbReference type="NCBI Taxonomy" id="2005002"/>
    <lineage>
        <taxon>Bacteria</taxon>
        <taxon>Pseudomonadati</taxon>
        <taxon>Thermodesulfobacteriota</taxon>
        <taxon>Desulfobulbia</taxon>
        <taxon>Desulfobulbales</taxon>
        <taxon>Desulfobulbaceae</taxon>
        <taxon>Candidatus Electronema</taxon>
    </lineage>
</organism>
<name>A0A521G536_9BACT</name>
<dbReference type="NCBIfam" id="TIGR00057">
    <property type="entry name" value="L-threonylcarbamoyladenylate synthase"/>
    <property type="match status" value="1"/>
</dbReference>
<keyword evidence="4" id="KW-0963">Cytoplasm</keyword>
<dbReference type="GO" id="GO:0005737">
    <property type="term" value="C:cytoplasm"/>
    <property type="evidence" value="ECO:0007669"/>
    <property type="project" value="UniProtKB-SubCell"/>
</dbReference>
<protein>
    <recommendedName>
        <fullName evidence="10">L-threonylcarbamoyladenylate synthase</fullName>
        <ecNumber evidence="3">2.7.7.87</ecNumber>
    </recommendedName>
    <alternativeName>
        <fullName evidence="10">L-threonylcarbamoyladenylate synthase</fullName>
    </alternativeName>
</protein>
<dbReference type="GO" id="GO:0008033">
    <property type="term" value="P:tRNA processing"/>
    <property type="evidence" value="ECO:0007669"/>
    <property type="project" value="UniProtKB-KW"/>
</dbReference>
<accession>A0A521G536</accession>
<keyword evidence="8" id="KW-0547">Nucleotide-binding</keyword>
<evidence type="ECO:0000259" key="12">
    <source>
        <dbReference type="PROSITE" id="PS51163"/>
    </source>
</evidence>
<evidence type="ECO:0000256" key="6">
    <source>
        <dbReference type="ARBA" id="ARBA00022694"/>
    </source>
</evidence>
<comment type="catalytic activity">
    <reaction evidence="11">
        <text>L-threonine + hydrogencarbonate + ATP = L-threonylcarbamoyladenylate + diphosphate + H2O</text>
        <dbReference type="Rhea" id="RHEA:36407"/>
        <dbReference type="ChEBI" id="CHEBI:15377"/>
        <dbReference type="ChEBI" id="CHEBI:17544"/>
        <dbReference type="ChEBI" id="CHEBI:30616"/>
        <dbReference type="ChEBI" id="CHEBI:33019"/>
        <dbReference type="ChEBI" id="CHEBI:57926"/>
        <dbReference type="ChEBI" id="CHEBI:73682"/>
        <dbReference type="EC" id="2.7.7.87"/>
    </reaction>
</comment>
<evidence type="ECO:0000256" key="11">
    <source>
        <dbReference type="ARBA" id="ARBA00048366"/>
    </source>
</evidence>
<dbReference type="InterPro" id="IPR050156">
    <property type="entry name" value="TC-AMP_synthase_SUA5"/>
</dbReference>
<evidence type="ECO:0000256" key="3">
    <source>
        <dbReference type="ARBA" id="ARBA00012584"/>
    </source>
</evidence>
<evidence type="ECO:0000256" key="9">
    <source>
        <dbReference type="ARBA" id="ARBA00022840"/>
    </source>
</evidence>
<comment type="caution">
    <text evidence="13">The sequence shown here is derived from an EMBL/GenBank/DDBJ whole genome shotgun (WGS) entry which is preliminary data.</text>
</comment>
<dbReference type="InterPro" id="IPR006070">
    <property type="entry name" value="Sua5-like_dom"/>
</dbReference>
<dbReference type="PROSITE" id="PS51163">
    <property type="entry name" value="YRDC"/>
    <property type="match status" value="1"/>
</dbReference>
<evidence type="ECO:0000256" key="7">
    <source>
        <dbReference type="ARBA" id="ARBA00022695"/>
    </source>
</evidence>
<dbReference type="AlphaFoldDB" id="A0A521G536"/>
<evidence type="ECO:0000256" key="2">
    <source>
        <dbReference type="ARBA" id="ARBA00007663"/>
    </source>
</evidence>
<dbReference type="InterPro" id="IPR017945">
    <property type="entry name" value="DHBP_synth_RibB-like_a/b_dom"/>
</dbReference>
<dbReference type="GO" id="GO:0003725">
    <property type="term" value="F:double-stranded RNA binding"/>
    <property type="evidence" value="ECO:0007669"/>
    <property type="project" value="InterPro"/>
</dbReference>